<dbReference type="AlphaFoldDB" id="G9ZID3"/>
<accession>G9ZID3</accession>
<dbReference type="HOGENOM" id="CLU_3005697_0_0_6"/>
<sequence length="56" mass="6252">MKNTPLPRLSPQTLSRSLTAIPDELKMDSKDKPKAVQMFNDICKETPGGVSFLYRG</sequence>
<proteinExistence type="predicted"/>
<dbReference type="EMBL" id="AGCM01000146">
    <property type="protein sequence ID" value="EHM52169.1"/>
    <property type="molecule type" value="Genomic_DNA"/>
</dbReference>
<comment type="caution">
    <text evidence="1">The sequence shown here is derived from an EMBL/GenBank/DDBJ whole genome shotgun (WGS) entry which is preliminary data.</text>
</comment>
<gene>
    <name evidence="1" type="ORF">HMPREF9080_02543</name>
</gene>
<evidence type="ECO:0000313" key="2">
    <source>
        <dbReference type="Proteomes" id="UP000004750"/>
    </source>
</evidence>
<dbReference type="Proteomes" id="UP000004750">
    <property type="component" value="Unassembled WGS sequence"/>
</dbReference>
<dbReference type="RefSeq" id="WP_006986536.1">
    <property type="nucleotide sequence ID" value="NZ_JH417956.1"/>
</dbReference>
<name>G9ZID3_9GAMM</name>
<protein>
    <submittedName>
        <fullName evidence="1">Uncharacterized protein</fullName>
    </submittedName>
</protein>
<organism evidence="1 2">
    <name type="scientific">Cardiobacterium valvarum F0432</name>
    <dbReference type="NCBI Taxonomy" id="797473"/>
    <lineage>
        <taxon>Bacteria</taxon>
        <taxon>Pseudomonadati</taxon>
        <taxon>Pseudomonadota</taxon>
        <taxon>Gammaproteobacteria</taxon>
        <taxon>Cardiobacteriales</taxon>
        <taxon>Cardiobacteriaceae</taxon>
        <taxon>Cardiobacterium</taxon>
    </lineage>
</organism>
<evidence type="ECO:0000313" key="1">
    <source>
        <dbReference type="EMBL" id="EHM52169.1"/>
    </source>
</evidence>
<reference evidence="1 2" key="1">
    <citation type="submission" date="2011-08" db="EMBL/GenBank/DDBJ databases">
        <authorList>
            <person name="Weinstock G."/>
            <person name="Sodergren E."/>
            <person name="Clifton S."/>
            <person name="Fulton L."/>
            <person name="Fulton B."/>
            <person name="Courtney L."/>
            <person name="Fronick C."/>
            <person name="Harrison M."/>
            <person name="Strong C."/>
            <person name="Farmer C."/>
            <person name="Delahaunty K."/>
            <person name="Markovic C."/>
            <person name="Hall O."/>
            <person name="Minx P."/>
            <person name="Tomlinson C."/>
            <person name="Mitreva M."/>
            <person name="Hou S."/>
            <person name="Chen J."/>
            <person name="Wollam A."/>
            <person name="Pepin K.H."/>
            <person name="Johnson M."/>
            <person name="Bhonagiri V."/>
            <person name="Zhang X."/>
            <person name="Suruliraj S."/>
            <person name="Warren W."/>
            <person name="Chinwalla A."/>
            <person name="Mardis E.R."/>
            <person name="Wilson R.K."/>
        </authorList>
    </citation>
    <scope>NUCLEOTIDE SEQUENCE [LARGE SCALE GENOMIC DNA]</scope>
    <source>
        <strain evidence="1 2">F0432</strain>
    </source>
</reference>